<dbReference type="EMBL" id="JAACJN010000090">
    <property type="protein sequence ID" value="KAF5376552.1"/>
    <property type="molecule type" value="Genomic_DNA"/>
</dbReference>
<evidence type="ECO:0000256" key="6">
    <source>
        <dbReference type="ARBA" id="ARBA00022982"/>
    </source>
</evidence>
<keyword evidence="7 9" id="KW-0496">Mitochondrion</keyword>
<dbReference type="Proteomes" id="UP000518752">
    <property type="component" value="Unassembled WGS sequence"/>
</dbReference>
<gene>
    <name evidence="10" type="ORF">D9757_008296</name>
</gene>
<keyword evidence="4 9" id="KW-0679">Respiratory chain</keyword>
<dbReference type="PIRSF" id="PIRSF000022">
    <property type="entry name" value="Bc1_14K"/>
    <property type="match status" value="1"/>
</dbReference>
<dbReference type="GO" id="GO:0006122">
    <property type="term" value="P:mitochondrial electron transport, ubiquinol to cytochrome c"/>
    <property type="evidence" value="ECO:0007669"/>
    <property type="project" value="InterPro"/>
</dbReference>
<dbReference type="GO" id="GO:0005743">
    <property type="term" value="C:mitochondrial inner membrane"/>
    <property type="evidence" value="ECO:0007669"/>
    <property type="project" value="UniProtKB-SubCell"/>
</dbReference>
<dbReference type="OrthoDB" id="425749at2759"/>
<name>A0A8H5M0Q6_9AGAR</name>
<dbReference type="InterPro" id="IPR003197">
    <property type="entry name" value="QCR7"/>
</dbReference>
<evidence type="ECO:0000313" key="11">
    <source>
        <dbReference type="Proteomes" id="UP000518752"/>
    </source>
</evidence>
<dbReference type="Pfam" id="PF02271">
    <property type="entry name" value="UCR_14kD"/>
    <property type="match status" value="1"/>
</dbReference>
<evidence type="ECO:0000256" key="9">
    <source>
        <dbReference type="PIRNR" id="PIRNR000022"/>
    </source>
</evidence>
<comment type="function">
    <text evidence="9">Component of the ubiquinol-cytochrome c oxidoreductase, a multisubunit transmembrane complex that is part of the mitochondrial electron transport chain which drives oxidative phosphorylation.</text>
</comment>
<comment type="similarity">
    <text evidence="2 9">Belongs to the UQCRB/QCR7 family.</text>
</comment>
<dbReference type="InterPro" id="IPR036544">
    <property type="entry name" value="QCR7_sf"/>
</dbReference>
<dbReference type="SUPFAM" id="SSF81524">
    <property type="entry name" value="14 kDa protein of cytochrome bc1 complex (Ubiquinol-cytochrome c reductase)"/>
    <property type="match status" value="1"/>
</dbReference>
<comment type="caution">
    <text evidence="10">The sequence shown here is derived from an EMBL/GenBank/DDBJ whole genome shotgun (WGS) entry which is preliminary data.</text>
</comment>
<evidence type="ECO:0000256" key="8">
    <source>
        <dbReference type="ARBA" id="ARBA00023136"/>
    </source>
</evidence>
<keyword evidence="8 9" id="KW-0472">Membrane</keyword>
<evidence type="ECO:0000256" key="1">
    <source>
        <dbReference type="ARBA" id="ARBA00004443"/>
    </source>
</evidence>
<evidence type="ECO:0000256" key="3">
    <source>
        <dbReference type="ARBA" id="ARBA00022448"/>
    </source>
</evidence>
<dbReference type="Gene3D" id="1.10.1090.10">
    <property type="entry name" value="Cytochrome b-c1 complex subunit 7"/>
    <property type="match status" value="1"/>
</dbReference>
<accession>A0A8H5M0Q6</accession>
<protein>
    <recommendedName>
        <fullName evidence="9">Cytochrome b-c1 complex subunit 7</fullName>
    </recommendedName>
</protein>
<keyword evidence="3 9" id="KW-0813">Transport</keyword>
<evidence type="ECO:0000256" key="4">
    <source>
        <dbReference type="ARBA" id="ARBA00022660"/>
    </source>
</evidence>
<keyword evidence="6 9" id="KW-0249">Electron transport</keyword>
<dbReference type="FunFam" id="1.10.1090.10:FF:000001">
    <property type="entry name" value="Cytochrome b-c1 complex subunit 7"/>
    <property type="match status" value="1"/>
</dbReference>
<evidence type="ECO:0000256" key="2">
    <source>
        <dbReference type="ARBA" id="ARBA00008554"/>
    </source>
</evidence>
<dbReference type="AlphaFoldDB" id="A0A8H5M0Q6"/>
<proteinExistence type="inferred from homology"/>
<evidence type="ECO:0000313" key="10">
    <source>
        <dbReference type="EMBL" id="KAF5376552.1"/>
    </source>
</evidence>
<keyword evidence="11" id="KW-1185">Reference proteome</keyword>
<dbReference type="GO" id="GO:0045275">
    <property type="term" value="C:respiratory chain complex III"/>
    <property type="evidence" value="ECO:0007669"/>
    <property type="project" value="InterPro"/>
</dbReference>
<organism evidence="10 11">
    <name type="scientific">Collybiopsis confluens</name>
    <dbReference type="NCBI Taxonomy" id="2823264"/>
    <lineage>
        <taxon>Eukaryota</taxon>
        <taxon>Fungi</taxon>
        <taxon>Dikarya</taxon>
        <taxon>Basidiomycota</taxon>
        <taxon>Agaricomycotina</taxon>
        <taxon>Agaricomycetes</taxon>
        <taxon>Agaricomycetidae</taxon>
        <taxon>Agaricales</taxon>
        <taxon>Marasmiineae</taxon>
        <taxon>Omphalotaceae</taxon>
        <taxon>Collybiopsis</taxon>
    </lineage>
</organism>
<dbReference type="PANTHER" id="PTHR12022:SF0">
    <property type="entry name" value="CYTOCHROME B-C1 COMPLEX SUBUNIT 7"/>
    <property type="match status" value="1"/>
</dbReference>
<evidence type="ECO:0000256" key="7">
    <source>
        <dbReference type="ARBA" id="ARBA00023128"/>
    </source>
</evidence>
<sequence length="118" mass="13658">MATLAPKVLASKSLAAWIAPVAHWYTNLAGYRKYGLKYDDLVIEETEDALGRLTPRERFDRAYRMKRASQASVLHAPLEKADWTKPQEDVRYLRPHIAEVEKENAERTMWDTALVTRK</sequence>
<reference evidence="10 11" key="1">
    <citation type="journal article" date="2020" name="ISME J.">
        <title>Uncovering the hidden diversity of litter-decomposition mechanisms in mushroom-forming fungi.</title>
        <authorList>
            <person name="Floudas D."/>
            <person name="Bentzer J."/>
            <person name="Ahren D."/>
            <person name="Johansson T."/>
            <person name="Persson P."/>
            <person name="Tunlid A."/>
        </authorList>
    </citation>
    <scope>NUCLEOTIDE SEQUENCE [LARGE SCALE GENOMIC DNA]</scope>
    <source>
        <strain evidence="10 11">CBS 406.79</strain>
    </source>
</reference>
<evidence type="ECO:0000256" key="5">
    <source>
        <dbReference type="ARBA" id="ARBA00022792"/>
    </source>
</evidence>
<comment type="subcellular location">
    <subcellularLocation>
        <location evidence="1">Mitochondrion inner membrane</location>
        <topology evidence="1">Peripheral membrane protein</topology>
        <orientation evidence="1">Matrix side</orientation>
    </subcellularLocation>
</comment>
<keyword evidence="5 9" id="KW-0999">Mitochondrion inner membrane</keyword>
<dbReference type="PANTHER" id="PTHR12022">
    <property type="entry name" value="UBIQUINOL-CYTOCHROME C REDUCTASE COMPLEX 14 KD PROTEIN"/>
    <property type="match status" value="1"/>
</dbReference>